<reference evidence="1" key="1">
    <citation type="submission" date="2021-12" db="EMBL/GenBank/DDBJ databases">
        <authorList>
            <person name="King R."/>
        </authorList>
    </citation>
    <scope>NUCLEOTIDE SEQUENCE</scope>
</reference>
<organism evidence="1 2">
    <name type="scientific">Bemisia tabaci</name>
    <name type="common">Sweetpotato whitefly</name>
    <name type="synonym">Aleurodes tabaci</name>
    <dbReference type="NCBI Taxonomy" id="7038"/>
    <lineage>
        <taxon>Eukaryota</taxon>
        <taxon>Metazoa</taxon>
        <taxon>Ecdysozoa</taxon>
        <taxon>Arthropoda</taxon>
        <taxon>Hexapoda</taxon>
        <taxon>Insecta</taxon>
        <taxon>Pterygota</taxon>
        <taxon>Neoptera</taxon>
        <taxon>Paraneoptera</taxon>
        <taxon>Hemiptera</taxon>
        <taxon>Sternorrhyncha</taxon>
        <taxon>Aleyrodoidea</taxon>
        <taxon>Aleyrodidae</taxon>
        <taxon>Aleyrodinae</taxon>
        <taxon>Bemisia</taxon>
    </lineage>
</organism>
<dbReference type="Proteomes" id="UP001152759">
    <property type="component" value="Chromosome 6"/>
</dbReference>
<gene>
    <name evidence="1" type="ORF">BEMITA_LOCUS10835</name>
</gene>
<name>A0A9P0AI48_BEMTA</name>
<evidence type="ECO:0000313" key="2">
    <source>
        <dbReference type="Proteomes" id="UP001152759"/>
    </source>
</evidence>
<keyword evidence="2" id="KW-1185">Reference proteome</keyword>
<proteinExistence type="predicted"/>
<dbReference type="AlphaFoldDB" id="A0A9P0AI48"/>
<accession>A0A9P0AI48</accession>
<protein>
    <submittedName>
        <fullName evidence="1">Uncharacterized protein</fullName>
    </submittedName>
</protein>
<evidence type="ECO:0000313" key="1">
    <source>
        <dbReference type="EMBL" id="CAH0392305.1"/>
    </source>
</evidence>
<sequence length="128" mass="15013">MSITRTGHLIAVHEFARISEPPWNASDIWRKVCHRRIFLEHPRRISFPNVQAVAKKRKFMLPLFHDEIRAVINAATNSAADREMIQVFLNIQRKCAIFSLRNSSKYFLKSPFLPQSKKKHESTPRLVF</sequence>
<dbReference type="EMBL" id="OU963867">
    <property type="protein sequence ID" value="CAH0392305.1"/>
    <property type="molecule type" value="Genomic_DNA"/>
</dbReference>